<dbReference type="RefSeq" id="WP_189989739.1">
    <property type="nucleotide sequence ID" value="NZ_BMZS01000005.1"/>
</dbReference>
<organism evidence="1 2">
    <name type="scientific">Thalassobaculum fulvum</name>
    <dbReference type="NCBI Taxonomy" id="1633335"/>
    <lineage>
        <taxon>Bacteria</taxon>
        <taxon>Pseudomonadati</taxon>
        <taxon>Pseudomonadota</taxon>
        <taxon>Alphaproteobacteria</taxon>
        <taxon>Rhodospirillales</taxon>
        <taxon>Thalassobaculaceae</taxon>
        <taxon>Thalassobaculum</taxon>
    </lineage>
</organism>
<protein>
    <recommendedName>
        <fullName evidence="3">GNAT family N-acetyltransferase</fullName>
    </recommendedName>
</protein>
<proteinExistence type="predicted"/>
<dbReference type="InterPro" id="IPR007434">
    <property type="entry name" value="FemAB-like"/>
</dbReference>
<sequence length="391" mass="43731">MPDGDDTGGGIEAAVKVLPGIGDVDAADWDACAGTANPFLSHAFLSALEDSGAVTAETGWLPRHLVVEDAGGRVVGAMPLYLKGHSYGEYVFDWGWADAYERAGGQYFPKLLSAVPFTPVPGPRMLVRPGVDRGRVEEVLAGGVVGLVDRLGISSAHVNFLPRAQWERFGEFGFLQRTGLQYHWSNAGYADFDAFLAALSSRKRKAIRKERREVAESGLTIRRLIGRDIEDRHWDAFFRFYIDTSDRKWGSPYLNRRFFALLGERLSERVLLVVVERDGEPVAGALNLIGDDTLYGRNWGCTEDYRFLHFEACYYQAIDFAIERGLAKVEAGAQGPHKLQRGYLPVETYSAHLIADPRLREAVADFLVRERRQVTRERQMLEAESPFRKDA</sequence>
<gene>
    <name evidence="1" type="ORF">GCM10017083_23860</name>
</gene>
<evidence type="ECO:0000313" key="2">
    <source>
        <dbReference type="Proteomes" id="UP000630353"/>
    </source>
</evidence>
<dbReference type="PANTHER" id="PTHR47017">
    <property type="entry name" value="ACYL-COA"/>
    <property type="match status" value="1"/>
</dbReference>
<reference evidence="1" key="1">
    <citation type="journal article" date="2014" name="Int. J. Syst. Evol. Microbiol.">
        <title>Complete genome sequence of Corynebacterium casei LMG S-19264T (=DSM 44701T), isolated from a smear-ripened cheese.</title>
        <authorList>
            <consortium name="US DOE Joint Genome Institute (JGI-PGF)"/>
            <person name="Walter F."/>
            <person name="Albersmeier A."/>
            <person name="Kalinowski J."/>
            <person name="Ruckert C."/>
        </authorList>
    </citation>
    <scope>NUCLEOTIDE SEQUENCE</scope>
    <source>
        <strain evidence="1">KCTC 42651</strain>
    </source>
</reference>
<dbReference type="EMBL" id="BMZS01000005">
    <property type="protein sequence ID" value="GHD50528.1"/>
    <property type="molecule type" value="Genomic_DNA"/>
</dbReference>
<name>A0A919CPH8_9PROT</name>
<dbReference type="Gene3D" id="3.40.630.30">
    <property type="match status" value="1"/>
</dbReference>
<dbReference type="Pfam" id="PF04339">
    <property type="entry name" value="FemAB_like"/>
    <property type="match status" value="1"/>
</dbReference>
<reference evidence="1" key="2">
    <citation type="submission" date="2020-09" db="EMBL/GenBank/DDBJ databases">
        <authorList>
            <person name="Sun Q."/>
            <person name="Kim S."/>
        </authorList>
    </citation>
    <scope>NUCLEOTIDE SEQUENCE</scope>
    <source>
        <strain evidence="1">KCTC 42651</strain>
    </source>
</reference>
<evidence type="ECO:0008006" key="3">
    <source>
        <dbReference type="Google" id="ProtNLM"/>
    </source>
</evidence>
<dbReference type="SUPFAM" id="SSF55729">
    <property type="entry name" value="Acyl-CoA N-acyltransferases (Nat)"/>
    <property type="match status" value="1"/>
</dbReference>
<accession>A0A919CPH8</accession>
<dbReference type="Proteomes" id="UP000630353">
    <property type="component" value="Unassembled WGS sequence"/>
</dbReference>
<keyword evidence="2" id="KW-1185">Reference proteome</keyword>
<dbReference type="PANTHER" id="PTHR47017:SF1">
    <property type="entry name" value="ACYL-COA"/>
    <property type="match status" value="1"/>
</dbReference>
<dbReference type="AlphaFoldDB" id="A0A919CPH8"/>
<dbReference type="InterPro" id="IPR016181">
    <property type="entry name" value="Acyl_CoA_acyltransferase"/>
</dbReference>
<comment type="caution">
    <text evidence="1">The sequence shown here is derived from an EMBL/GenBank/DDBJ whole genome shotgun (WGS) entry which is preliminary data.</text>
</comment>
<evidence type="ECO:0000313" key="1">
    <source>
        <dbReference type="EMBL" id="GHD50528.1"/>
    </source>
</evidence>